<organism evidence="13 14">
    <name type="scientific">Brevundimonas kwangchunensis</name>
    <dbReference type="NCBI Taxonomy" id="322163"/>
    <lineage>
        <taxon>Bacteria</taxon>
        <taxon>Pseudomonadati</taxon>
        <taxon>Pseudomonadota</taxon>
        <taxon>Alphaproteobacteria</taxon>
        <taxon>Caulobacterales</taxon>
        <taxon>Caulobacteraceae</taxon>
        <taxon>Brevundimonas</taxon>
    </lineage>
</organism>
<feature type="transmembrane region" description="Helical" evidence="11">
    <location>
        <begin position="185"/>
        <end position="204"/>
    </location>
</feature>
<dbReference type="PANTHER" id="PTHR10027:SF10">
    <property type="entry name" value="SLOWPOKE 2, ISOFORM D"/>
    <property type="match status" value="1"/>
</dbReference>
<feature type="transmembrane region" description="Helical" evidence="11">
    <location>
        <begin position="108"/>
        <end position="129"/>
    </location>
</feature>
<evidence type="ECO:0000256" key="8">
    <source>
        <dbReference type="ARBA" id="ARBA00023065"/>
    </source>
</evidence>
<keyword evidence="9 11" id="KW-0472">Membrane</keyword>
<evidence type="ECO:0000313" key="14">
    <source>
        <dbReference type="Proteomes" id="UP001501352"/>
    </source>
</evidence>
<dbReference type="InterPro" id="IPR047871">
    <property type="entry name" value="K_chnl_Slo-like"/>
</dbReference>
<keyword evidence="5" id="KW-0631">Potassium channel</keyword>
<keyword evidence="4 11" id="KW-0812">Transmembrane</keyword>
<keyword evidence="3" id="KW-0633">Potassium transport</keyword>
<sequence length="275" mass="30590">MSRAKPAPKAEAPTNPPKAEGLRLRARLRYLYHGTSPLAVKFRLAVIVIDFAIIGFFLAAPILHEAGLVFYVVDYLIATVLVLDLTARALAHTDIKDWLKKPATWVDLFVLATLLFPTLLFNFGFLRLLRLWTLLHSEFFWRTIGHKYDDTRVEEVTKASASLVTFVFVVTGFVYATFRDSHPGISGYLDALYFTVATLTTTGFGDITLPGNWGRVLSIVVMLTGITLFLRLAQTIFKPHKVFHPCPTCGLQKHDPDAVHCKACGVVICIPDDGA</sequence>
<evidence type="ECO:0000256" key="11">
    <source>
        <dbReference type="SAM" id="Phobius"/>
    </source>
</evidence>
<evidence type="ECO:0000256" key="1">
    <source>
        <dbReference type="ARBA" id="ARBA00004141"/>
    </source>
</evidence>
<feature type="domain" description="Potassium channel" evidence="12">
    <location>
        <begin position="165"/>
        <end position="237"/>
    </location>
</feature>
<dbReference type="Pfam" id="PF07885">
    <property type="entry name" value="Ion_trans_2"/>
    <property type="match status" value="1"/>
</dbReference>
<evidence type="ECO:0000256" key="2">
    <source>
        <dbReference type="ARBA" id="ARBA00022448"/>
    </source>
</evidence>
<comment type="caution">
    <text evidence="13">The sequence shown here is derived from an EMBL/GenBank/DDBJ whole genome shotgun (WGS) entry which is preliminary data.</text>
</comment>
<feature type="transmembrane region" description="Helical" evidence="11">
    <location>
        <begin position="216"/>
        <end position="233"/>
    </location>
</feature>
<keyword evidence="6" id="KW-0630">Potassium</keyword>
<dbReference type="SUPFAM" id="SSF81324">
    <property type="entry name" value="Voltage-gated potassium channels"/>
    <property type="match status" value="1"/>
</dbReference>
<evidence type="ECO:0000256" key="10">
    <source>
        <dbReference type="ARBA" id="ARBA00023303"/>
    </source>
</evidence>
<dbReference type="Gene3D" id="1.10.287.70">
    <property type="match status" value="1"/>
</dbReference>
<dbReference type="PANTHER" id="PTHR10027">
    <property type="entry name" value="CALCIUM-ACTIVATED POTASSIUM CHANNEL ALPHA CHAIN"/>
    <property type="match status" value="1"/>
</dbReference>
<comment type="subcellular location">
    <subcellularLocation>
        <location evidence="1">Membrane</location>
        <topology evidence="1">Multi-pass membrane protein</topology>
    </subcellularLocation>
</comment>
<keyword evidence="2" id="KW-0813">Transport</keyword>
<evidence type="ECO:0000256" key="6">
    <source>
        <dbReference type="ARBA" id="ARBA00022958"/>
    </source>
</evidence>
<dbReference type="GO" id="GO:0034220">
    <property type="term" value="P:monoatomic ion transmembrane transport"/>
    <property type="evidence" value="ECO:0007669"/>
    <property type="project" value="UniProtKB-KW"/>
</dbReference>
<keyword evidence="7 11" id="KW-1133">Transmembrane helix</keyword>
<evidence type="ECO:0000256" key="9">
    <source>
        <dbReference type="ARBA" id="ARBA00023136"/>
    </source>
</evidence>
<evidence type="ECO:0000256" key="7">
    <source>
        <dbReference type="ARBA" id="ARBA00022989"/>
    </source>
</evidence>
<reference evidence="13 14" key="1">
    <citation type="journal article" date="2019" name="Int. J. Syst. Evol. Microbiol.">
        <title>The Global Catalogue of Microorganisms (GCM) 10K type strain sequencing project: providing services to taxonomists for standard genome sequencing and annotation.</title>
        <authorList>
            <consortium name="The Broad Institute Genomics Platform"/>
            <consortium name="The Broad Institute Genome Sequencing Center for Infectious Disease"/>
            <person name="Wu L."/>
            <person name="Ma J."/>
        </authorList>
    </citation>
    <scope>NUCLEOTIDE SEQUENCE [LARGE SCALE GENOMIC DNA]</scope>
    <source>
        <strain evidence="13 14">JCM 12928</strain>
    </source>
</reference>
<evidence type="ECO:0000256" key="5">
    <source>
        <dbReference type="ARBA" id="ARBA00022826"/>
    </source>
</evidence>
<dbReference type="EMBL" id="BAAAGA010000001">
    <property type="protein sequence ID" value="GAA0615468.1"/>
    <property type="molecule type" value="Genomic_DNA"/>
</dbReference>
<evidence type="ECO:0000256" key="4">
    <source>
        <dbReference type="ARBA" id="ARBA00022692"/>
    </source>
</evidence>
<name>A0ABN1GNZ9_9CAUL</name>
<protein>
    <submittedName>
        <fullName evidence="13">Potassium channel family protein</fullName>
    </submittedName>
</protein>
<proteinExistence type="predicted"/>
<dbReference type="InterPro" id="IPR013099">
    <property type="entry name" value="K_chnl_dom"/>
</dbReference>
<keyword evidence="14" id="KW-1185">Reference proteome</keyword>
<evidence type="ECO:0000259" key="12">
    <source>
        <dbReference type="Pfam" id="PF07885"/>
    </source>
</evidence>
<evidence type="ECO:0000256" key="3">
    <source>
        <dbReference type="ARBA" id="ARBA00022538"/>
    </source>
</evidence>
<keyword evidence="10 13" id="KW-0407">Ion channel</keyword>
<evidence type="ECO:0000313" key="13">
    <source>
        <dbReference type="EMBL" id="GAA0615468.1"/>
    </source>
</evidence>
<gene>
    <name evidence="13" type="ORF">GCM10009422_08140</name>
</gene>
<dbReference type="RefSeq" id="WP_343790766.1">
    <property type="nucleotide sequence ID" value="NZ_BAAAGA010000001.1"/>
</dbReference>
<accession>A0ABN1GNZ9</accession>
<feature type="transmembrane region" description="Helical" evidence="11">
    <location>
        <begin position="159"/>
        <end position="178"/>
    </location>
</feature>
<dbReference type="Proteomes" id="UP001501352">
    <property type="component" value="Unassembled WGS sequence"/>
</dbReference>
<feature type="transmembrane region" description="Helical" evidence="11">
    <location>
        <begin position="68"/>
        <end position="87"/>
    </location>
</feature>
<keyword evidence="8" id="KW-0406">Ion transport</keyword>
<feature type="transmembrane region" description="Helical" evidence="11">
    <location>
        <begin position="42"/>
        <end position="62"/>
    </location>
</feature>